<keyword evidence="5 7" id="KW-0408">Iron</keyword>
<sequence length="1601" mass="180124">MRTGPRRQNKTVKQQGSRSEVGQHECERTAVSDPGAISIDDNLISYGESQLHLGDSPVGITDLAMSPLSMNQDITVLTDQAPLIMQHSTTSPSPTSVDRNLDDSHAPEPASPATNEISDDAGISHQNNTNLAACSTEVSNLQNHITVAFASSSAETEATVLPAHCAPGDFFVDDTRTDSWLPLEDSNDEEASGVRITAGSETVNHILSRISDAPTLPSSIPDPFDDYLFCHYMQNLSLCLYPMRPDCNPYRDIYGDLAVSSLSLRSTILFASASHLVNLGRLPKFALQPYRKAMRVAFREGIAIETDLEGLAATALLSVVFDVIDTGLDTWNKLNGTSGRFLQCMVVQYNWAATMSRTLLRDVVSQEILDEIGTVIHDTKAERKQGARIQSLWWHNLPDHAMHLMFREVTDLAAQVHQMKASCRSVDDTLKLMAHAGELVRRLENWTPDVSMVDQEHTDSVEHFNAIWQLGLLCFIHHEIYTLDSSDIRIQKYVAMAIEPLRRLSWLQACLFPLFMLAVHAQTPESRLWSRIGNFQGRKSERIHEAHVRYGSVVRVGPNELSFSTPTAVQAIYTSNDFTKEESFYRAKRIFHENHLFSFRDAEAHKARRKNFSRGFSQSSMLDFEPHISSKIKALLNQWATRANDGPIDVYPWCHWLGFDVIYHLMFDEDPGSVQRGQPHQVMRYIKAWKPTYIYKEFLPQMEQYGVYVPGPIGGYFRDVRTWKKYALTLIEKIRQKDSHTPFLRNVLSAEKSGNTAQPLTNSELAEECMGGIKLPYLQAVINETLRRYPTIVATLPRTANNDTVIDGIPVPKGTIVGTQNFTIHRNEDAFPSPEEFIPERWLTADGNETRKASWTPFSVGSRRCIGINLAQMELSKLTAAFFLRFDAIVDETMTEEDMRLYDTFNAGPAGSEVHSSIRARLPAMITPRLAMDATSIDDESGRKVVKRRKIALACGYCRKRKTRCDGRQPACSACEAKGLSATCLYEQSSLTTKRYVSDLEARVQEYERQSQTTFLMSSVPSETTTDQNFSPAQDTFLSQRKDNRHPQIQQQPGIAMTDDPPSISYPHLESFQSDDRFLSPPRTESVSSDAMVVVPSPECSDDKDLGHSSSISFIQSMLRTVTRDHSVFKVSYHPAKNSHLFLQTLDEEALFVPPRRVADGFVQAYWKFLHPILPILHRPTFTRIYDKLWTVDDAKGSDQICNNDDAVFLSTVNIVLAIGCQFNEQIEPTRKSTMASKFYQRSKALLTDEVLDHPTLALVQLLLLTGVYLQSTEYANRCWNTVGLAIRSAQSIGLHLDRKRGSINQLEREMERRLACTFGRPPMVLDSSSVPKPEMINDEYLSEIRQGVQPTNAYPQMGCFVYSCDLFDILHQILVEFYVKKKSKSHRQSEDSCLGEEIQVIMGYHRELNKFQESLPAFLATSDGYMDSHCTDESGVALGSRILHSRADAFACVVVLAAARLCTVLNGDIDKASIRASWSQCMRVFDKYKLHSPAASHVIRILGVLETRLPKFGPGINNFPLETQIHTGDRDAMAEQRDDFVDNNRWLLDSGEVMGDLREIDFDSTAALLDDLLQCEFSSYNVTNRTSQSSMSSGIWGGFL</sequence>
<evidence type="ECO:0000256" key="8">
    <source>
        <dbReference type="SAM" id="MobiDB-lite"/>
    </source>
</evidence>
<name>A0A8H5P7S8_9HYPO</name>
<dbReference type="InterPro" id="IPR007219">
    <property type="entry name" value="XnlR_reg_dom"/>
</dbReference>
<dbReference type="PANTHER" id="PTHR24305:SF166">
    <property type="entry name" value="CYTOCHROME P450 12A4, MITOCHONDRIAL-RELATED"/>
    <property type="match status" value="1"/>
</dbReference>
<feature type="compositionally biased region" description="Basic residues" evidence="8">
    <location>
        <begin position="1"/>
        <end position="10"/>
    </location>
</feature>
<dbReference type="GO" id="GO:0006351">
    <property type="term" value="P:DNA-templated transcription"/>
    <property type="evidence" value="ECO:0007669"/>
    <property type="project" value="InterPro"/>
</dbReference>
<dbReference type="InterPro" id="IPR021858">
    <property type="entry name" value="Fun_TF"/>
</dbReference>
<dbReference type="EMBL" id="JAAOAS010000128">
    <property type="protein sequence ID" value="KAF5591672.1"/>
    <property type="molecule type" value="Genomic_DNA"/>
</dbReference>
<dbReference type="Pfam" id="PF11951">
    <property type="entry name" value="Fungal_trans_2"/>
    <property type="match status" value="1"/>
</dbReference>
<feature type="region of interest" description="Disordered" evidence="8">
    <location>
        <begin position="1"/>
        <end position="33"/>
    </location>
</feature>
<proteinExistence type="inferred from homology"/>
<dbReference type="InterPro" id="IPR036864">
    <property type="entry name" value="Zn2-C6_fun-type_DNA-bd_sf"/>
</dbReference>
<keyword evidence="6" id="KW-0539">Nucleus</keyword>
<evidence type="ECO:0000256" key="5">
    <source>
        <dbReference type="ARBA" id="ARBA00023004"/>
    </source>
</evidence>
<reference evidence="10 11" key="1">
    <citation type="submission" date="2020-05" db="EMBL/GenBank/DDBJ databases">
        <title>Identification and distribution of gene clusters putatively required for synthesis of sphingolipid metabolism inhibitors in phylogenetically diverse species of the filamentous fungus Fusarium.</title>
        <authorList>
            <person name="Kim H.-S."/>
            <person name="Busman M."/>
            <person name="Brown D.W."/>
            <person name="Divon H."/>
            <person name="Uhlig S."/>
            <person name="Proctor R.H."/>
        </authorList>
    </citation>
    <scope>NUCLEOTIDE SEQUENCE [LARGE SCALE GENOMIC DNA]</scope>
    <source>
        <strain evidence="10 11">NRRL 36939</strain>
    </source>
</reference>
<organism evidence="10 11">
    <name type="scientific">Fusarium pseudocircinatum</name>
    <dbReference type="NCBI Taxonomy" id="56676"/>
    <lineage>
        <taxon>Eukaryota</taxon>
        <taxon>Fungi</taxon>
        <taxon>Dikarya</taxon>
        <taxon>Ascomycota</taxon>
        <taxon>Pezizomycotina</taxon>
        <taxon>Sordariomycetes</taxon>
        <taxon>Hypocreomycetidae</taxon>
        <taxon>Hypocreales</taxon>
        <taxon>Nectriaceae</taxon>
        <taxon>Fusarium</taxon>
        <taxon>Fusarium fujikuroi species complex</taxon>
    </lineage>
</organism>
<accession>A0A8H5P7S8</accession>
<feature type="compositionally biased region" description="Basic and acidic residues" evidence="8">
    <location>
        <begin position="21"/>
        <end position="30"/>
    </location>
</feature>
<dbReference type="CDD" id="cd12148">
    <property type="entry name" value="fungal_TF_MHR"/>
    <property type="match status" value="1"/>
</dbReference>
<dbReference type="PANTHER" id="PTHR24305">
    <property type="entry name" value="CYTOCHROME P450"/>
    <property type="match status" value="1"/>
</dbReference>
<dbReference type="InterPro" id="IPR001128">
    <property type="entry name" value="Cyt_P450"/>
</dbReference>
<protein>
    <recommendedName>
        <fullName evidence="9">Zn(2)-C6 fungal-type domain-containing protein</fullName>
    </recommendedName>
</protein>
<dbReference type="GO" id="GO:0005506">
    <property type="term" value="F:iron ion binding"/>
    <property type="evidence" value="ECO:0007669"/>
    <property type="project" value="InterPro"/>
</dbReference>
<evidence type="ECO:0000256" key="2">
    <source>
        <dbReference type="ARBA" id="ARBA00010617"/>
    </source>
</evidence>
<evidence type="ECO:0000256" key="4">
    <source>
        <dbReference type="ARBA" id="ARBA00022723"/>
    </source>
</evidence>
<comment type="caution">
    <text evidence="10">The sequence shown here is derived from an EMBL/GenBank/DDBJ whole genome shotgun (WGS) entry which is preliminary data.</text>
</comment>
<keyword evidence="3 7" id="KW-0349">Heme</keyword>
<dbReference type="GO" id="GO:0004497">
    <property type="term" value="F:monooxygenase activity"/>
    <property type="evidence" value="ECO:0007669"/>
    <property type="project" value="InterPro"/>
</dbReference>
<dbReference type="PRINTS" id="PR00385">
    <property type="entry name" value="P450"/>
</dbReference>
<evidence type="ECO:0000256" key="6">
    <source>
        <dbReference type="ARBA" id="ARBA00023242"/>
    </source>
</evidence>
<dbReference type="InterPro" id="IPR017972">
    <property type="entry name" value="Cyt_P450_CS"/>
</dbReference>
<dbReference type="InterPro" id="IPR002401">
    <property type="entry name" value="Cyt_P450_E_grp-I"/>
</dbReference>
<dbReference type="GO" id="GO:0008270">
    <property type="term" value="F:zinc ion binding"/>
    <property type="evidence" value="ECO:0007669"/>
    <property type="project" value="InterPro"/>
</dbReference>
<dbReference type="InterPro" id="IPR050121">
    <property type="entry name" value="Cytochrome_P450_monoxygenase"/>
</dbReference>
<feature type="region of interest" description="Disordered" evidence="8">
    <location>
        <begin position="86"/>
        <end position="124"/>
    </location>
</feature>
<dbReference type="Gene3D" id="4.10.240.10">
    <property type="entry name" value="Zn(2)-C6 fungal-type DNA-binding domain"/>
    <property type="match status" value="1"/>
</dbReference>
<dbReference type="OrthoDB" id="1470350at2759"/>
<dbReference type="SUPFAM" id="SSF57701">
    <property type="entry name" value="Zn2/Cys6 DNA-binding domain"/>
    <property type="match status" value="1"/>
</dbReference>
<dbReference type="SUPFAM" id="SSF48264">
    <property type="entry name" value="Cytochrome P450"/>
    <property type="match status" value="1"/>
</dbReference>
<gene>
    <name evidence="10" type="ORF">FPCIR_5952</name>
</gene>
<dbReference type="InterPro" id="IPR001138">
    <property type="entry name" value="Zn2Cys6_DnaBD"/>
</dbReference>
<dbReference type="SMART" id="SM00906">
    <property type="entry name" value="Fungal_trans"/>
    <property type="match status" value="1"/>
</dbReference>
<feature type="domain" description="Zn(2)-C6 fungal-type" evidence="9">
    <location>
        <begin position="954"/>
        <end position="986"/>
    </location>
</feature>
<evidence type="ECO:0000256" key="1">
    <source>
        <dbReference type="ARBA" id="ARBA00001971"/>
    </source>
</evidence>
<dbReference type="Pfam" id="PF00067">
    <property type="entry name" value="p450"/>
    <property type="match status" value="1"/>
</dbReference>
<evidence type="ECO:0000256" key="3">
    <source>
        <dbReference type="ARBA" id="ARBA00022617"/>
    </source>
</evidence>
<feature type="binding site" description="axial binding residue" evidence="7">
    <location>
        <position position="865"/>
    </location>
    <ligand>
        <name>heme</name>
        <dbReference type="ChEBI" id="CHEBI:30413"/>
    </ligand>
    <ligandPart>
        <name>Fe</name>
        <dbReference type="ChEBI" id="CHEBI:18248"/>
    </ligandPart>
</feature>
<keyword evidence="4 7" id="KW-0479">Metal-binding</keyword>
<dbReference type="GO" id="GO:0003677">
    <property type="term" value="F:DNA binding"/>
    <property type="evidence" value="ECO:0007669"/>
    <property type="project" value="InterPro"/>
</dbReference>
<feature type="compositionally biased region" description="Polar residues" evidence="8">
    <location>
        <begin position="86"/>
        <end position="98"/>
    </location>
</feature>
<evidence type="ECO:0000256" key="7">
    <source>
        <dbReference type="PIRSR" id="PIRSR602401-1"/>
    </source>
</evidence>
<evidence type="ECO:0000313" key="11">
    <source>
        <dbReference type="Proteomes" id="UP000546213"/>
    </source>
</evidence>
<comment type="cofactor">
    <cofactor evidence="1 7">
        <name>heme</name>
        <dbReference type="ChEBI" id="CHEBI:30413"/>
    </cofactor>
</comment>
<dbReference type="Gene3D" id="1.10.630.10">
    <property type="entry name" value="Cytochrome P450"/>
    <property type="match status" value="2"/>
</dbReference>
<comment type="similarity">
    <text evidence="2">Belongs to the cytochrome P450 family.</text>
</comment>
<feature type="compositionally biased region" description="Polar residues" evidence="8">
    <location>
        <begin position="11"/>
        <end position="20"/>
    </location>
</feature>
<evidence type="ECO:0000313" key="10">
    <source>
        <dbReference type="EMBL" id="KAF5591672.1"/>
    </source>
</evidence>
<feature type="region of interest" description="Disordered" evidence="8">
    <location>
        <begin position="1038"/>
        <end position="1067"/>
    </location>
</feature>
<dbReference type="Proteomes" id="UP000546213">
    <property type="component" value="Unassembled WGS sequence"/>
</dbReference>
<dbReference type="Pfam" id="PF04082">
    <property type="entry name" value="Fungal_trans"/>
    <property type="match status" value="1"/>
</dbReference>
<dbReference type="PROSITE" id="PS00463">
    <property type="entry name" value="ZN2_CY6_FUNGAL_1"/>
    <property type="match status" value="1"/>
</dbReference>
<keyword evidence="11" id="KW-1185">Reference proteome</keyword>
<dbReference type="GO" id="GO:0020037">
    <property type="term" value="F:heme binding"/>
    <property type="evidence" value="ECO:0007669"/>
    <property type="project" value="InterPro"/>
</dbReference>
<dbReference type="InterPro" id="IPR036396">
    <property type="entry name" value="Cyt_P450_sf"/>
</dbReference>
<dbReference type="CDD" id="cd00067">
    <property type="entry name" value="GAL4"/>
    <property type="match status" value="1"/>
</dbReference>
<dbReference type="PRINTS" id="PR00463">
    <property type="entry name" value="EP450I"/>
</dbReference>
<dbReference type="PROSITE" id="PS50048">
    <property type="entry name" value="ZN2_CY6_FUNGAL_2"/>
    <property type="match status" value="1"/>
</dbReference>
<dbReference type="GO" id="GO:0016705">
    <property type="term" value="F:oxidoreductase activity, acting on paired donors, with incorporation or reduction of molecular oxygen"/>
    <property type="evidence" value="ECO:0007669"/>
    <property type="project" value="InterPro"/>
</dbReference>
<dbReference type="GO" id="GO:0000981">
    <property type="term" value="F:DNA-binding transcription factor activity, RNA polymerase II-specific"/>
    <property type="evidence" value="ECO:0007669"/>
    <property type="project" value="InterPro"/>
</dbReference>
<evidence type="ECO:0000259" key="9">
    <source>
        <dbReference type="PROSITE" id="PS50048"/>
    </source>
</evidence>
<dbReference type="PROSITE" id="PS00086">
    <property type="entry name" value="CYTOCHROME_P450"/>
    <property type="match status" value="1"/>
</dbReference>
<dbReference type="Pfam" id="PF00172">
    <property type="entry name" value="Zn_clus"/>
    <property type="match status" value="1"/>
</dbReference>
<dbReference type="SMART" id="SM00066">
    <property type="entry name" value="GAL4"/>
    <property type="match status" value="1"/>
</dbReference>